<sequence>MSTGTLESSKQEETLAEYIASQDDLVKQAGEALPHQFSHCTYALGSLRPSISVLRVPKRVAFALLAQSRAILTMNKSNYFRNETSAVIVRPPQLLISDWFHESCCMLRTRPDPLESEPPPQEDVVDDAASEASSSGLPPPLIAAADYDAFVCRACVRKIPSLQRVIGTPMATTVFRKDVNTPWTPFRGTEDDATVIVAETAVIGEKRPSSPGATEPAPKRARTESSSELCLAPASLATLQSTYTSENVDWDKALFTGDAFLVDDFRSKWCRCKSCLPSLEAHPYLLEEEETYEPPEDPDSGLSLEELGMRALERLPRDRAIDGILAFNSMRDKLRSYLRPFAEEGKVVGEADVQGFFEELREARTSSGFGKHLVESVLARGDRVIAIARSLDSLAHLANTPNVATRALDVTAGASAVSSVITEAVSIFGRLDVLVCNAGAGFPSLLEEGGSDILRKHMEVNVFGTMDVITAALPHLRAQRAGTIVIIGSRSAWKPDIPALAVYGSSKAAMHALAEGLTAELSQFNIRVLLVEPGAFRTNVARHGIKLDNPIADYDDMRAVSKARFGSLQGSEPGDPSKAMEIVVDIVREEGCAKGRPWPGRIALGPDCERDIRAKVEQELKMLDDWQDVVRSTNF</sequence>
<evidence type="ECO:0000256" key="3">
    <source>
        <dbReference type="SAM" id="MobiDB-lite"/>
    </source>
</evidence>
<dbReference type="RefSeq" id="XP_037220784.1">
    <property type="nucleotide sequence ID" value="XM_037362863.1"/>
</dbReference>
<dbReference type="InterPro" id="IPR002347">
    <property type="entry name" value="SDR_fam"/>
</dbReference>
<keyword evidence="5" id="KW-1185">Reference proteome</keyword>
<dbReference type="Pfam" id="PF00106">
    <property type="entry name" value="adh_short"/>
    <property type="match status" value="1"/>
</dbReference>
<accession>A0A8H6W3Q0</accession>
<feature type="region of interest" description="Disordered" evidence="3">
    <location>
        <begin position="110"/>
        <end position="136"/>
    </location>
</feature>
<gene>
    <name evidence="4" type="ORF">MIND_00611000</name>
</gene>
<evidence type="ECO:0000256" key="1">
    <source>
        <dbReference type="ARBA" id="ARBA00006484"/>
    </source>
</evidence>
<feature type="region of interest" description="Disordered" evidence="3">
    <location>
        <begin position="205"/>
        <end position="225"/>
    </location>
</feature>
<dbReference type="EMBL" id="JACAZF010000005">
    <property type="protein sequence ID" value="KAF7303812.1"/>
    <property type="molecule type" value="Genomic_DNA"/>
</dbReference>
<protein>
    <submittedName>
        <fullName evidence="4">UBR-type domain-containing protein</fullName>
    </submittedName>
</protein>
<dbReference type="SUPFAM" id="SSF51735">
    <property type="entry name" value="NAD(P)-binding Rossmann-fold domains"/>
    <property type="match status" value="1"/>
</dbReference>
<dbReference type="AlphaFoldDB" id="A0A8H6W3Q0"/>
<dbReference type="PANTHER" id="PTHR43976">
    <property type="entry name" value="SHORT CHAIN DEHYDROGENASE"/>
    <property type="match status" value="1"/>
</dbReference>
<proteinExistence type="inferred from homology"/>
<dbReference type="GeneID" id="59345379"/>
<dbReference type="InterPro" id="IPR051911">
    <property type="entry name" value="SDR_oxidoreductase"/>
</dbReference>
<comment type="similarity">
    <text evidence="1">Belongs to the short-chain dehydrogenases/reductases (SDR) family.</text>
</comment>
<dbReference type="Gene3D" id="3.40.50.720">
    <property type="entry name" value="NAD(P)-binding Rossmann-like Domain"/>
    <property type="match status" value="1"/>
</dbReference>
<reference evidence="4" key="1">
    <citation type="submission" date="2020-05" db="EMBL/GenBank/DDBJ databases">
        <title>Mycena genomes resolve the evolution of fungal bioluminescence.</title>
        <authorList>
            <person name="Tsai I.J."/>
        </authorList>
    </citation>
    <scope>NUCLEOTIDE SEQUENCE</scope>
    <source>
        <strain evidence="4">171206Taipei</strain>
    </source>
</reference>
<keyword evidence="2" id="KW-0560">Oxidoreductase</keyword>
<dbReference type="OrthoDB" id="5795902at2759"/>
<dbReference type="PRINTS" id="PR00081">
    <property type="entry name" value="GDHRDH"/>
</dbReference>
<comment type="caution">
    <text evidence="4">The sequence shown here is derived from an EMBL/GenBank/DDBJ whole genome shotgun (WGS) entry which is preliminary data.</text>
</comment>
<evidence type="ECO:0000313" key="4">
    <source>
        <dbReference type="EMBL" id="KAF7303812.1"/>
    </source>
</evidence>
<evidence type="ECO:0000313" key="5">
    <source>
        <dbReference type="Proteomes" id="UP000636479"/>
    </source>
</evidence>
<dbReference type="InterPro" id="IPR036291">
    <property type="entry name" value="NAD(P)-bd_dom_sf"/>
</dbReference>
<evidence type="ECO:0000256" key="2">
    <source>
        <dbReference type="ARBA" id="ARBA00023002"/>
    </source>
</evidence>
<dbReference type="GO" id="GO:0016491">
    <property type="term" value="F:oxidoreductase activity"/>
    <property type="evidence" value="ECO:0007669"/>
    <property type="project" value="UniProtKB-KW"/>
</dbReference>
<dbReference type="Proteomes" id="UP000636479">
    <property type="component" value="Unassembled WGS sequence"/>
</dbReference>
<organism evidence="4 5">
    <name type="scientific">Mycena indigotica</name>
    <dbReference type="NCBI Taxonomy" id="2126181"/>
    <lineage>
        <taxon>Eukaryota</taxon>
        <taxon>Fungi</taxon>
        <taxon>Dikarya</taxon>
        <taxon>Basidiomycota</taxon>
        <taxon>Agaricomycotina</taxon>
        <taxon>Agaricomycetes</taxon>
        <taxon>Agaricomycetidae</taxon>
        <taxon>Agaricales</taxon>
        <taxon>Marasmiineae</taxon>
        <taxon>Mycenaceae</taxon>
        <taxon>Mycena</taxon>
    </lineage>
</organism>
<dbReference type="PANTHER" id="PTHR43976:SF16">
    <property type="entry name" value="SHORT-CHAIN DEHYDROGENASE_REDUCTASE FAMILY PROTEIN"/>
    <property type="match status" value="1"/>
</dbReference>
<name>A0A8H6W3Q0_9AGAR</name>
<dbReference type="PRINTS" id="PR00080">
    <property type="entry name" value="SDRFAMILY"/>
</dbReference>